<proteinExistence type="predicted"/>
<evidence type="ECO:0000313" key="4">
    <source>
        <dbReference type="EMBL" id="CAI9543391.1"/>
    </source>
</evidence>
<dbReference type="InterPro" id="IPR050208">
    <property type="entry name" value="MHC_class-I_related"/>
</dbReference>
<dbReference type="Gene3D" id="3.30.500.10">
    <property type="entry name" value="MHC class I-like antigen recognition-like"/>
    <property type="match status" value="1"/>
</dbReference>
<evidence type="ECO:0000256" key="1">
    <source>
        <dbReference type="ARBA" id="ARBA00023180"/>
    </source>
</evidence>
<gene>
    <name evidence="4" type="ORF">SPARVUS_LOCUS2271255</name>
</gene>
<protein>
    <recommendedName>
        <fullName evidence="3">MHC class I-like antigen recognition-like domain-containing protein</fullName>
    </recommendedName>
</protein>
<feature type="non-terminal residue" evidence="4">
    <location>
        <position position="109"/>
    </location>
</feature>
<dbReference type="InterPro" id="IPR011161">
    <property type="entry name" value="MHC_I-like_Ag-recog"/>
</dbReference>
<dbReference type="InterPro" id="IPR037055">
    <property type="entry name" value="MHC_I-like_Ag-recog_sf"/>
</dbReference>
<organism evidence="4 5">
    <name type="scientific">Staurois parvus</name>
    <dbReference type="NCBI Taxonomy" id="386267"/>
    <lineage>
        <taxon>Eukaryota</taxon>
        <taxon>Metazoa</taxon>
        <taxon>Chordata</taxon>
        <taxon>Craniata</taxon>
        <taxon>Vertebrata</taxon>
        <taxon>Euteleostomi</taxon>
        <taxon>Amphibia</taxon>
        <taxon>Batrachia</taxon>
        <taxon>Anura</taxon>
        <taxon>Neobatrachia</taxon>
        <taxon>Ranoidea</taxon>
        <taxon>Ranidae</taxon>
        <taxon>Staurois</taxon>
    </lineage>
</organism>
<dbReference type="InterPro" id="IPR011162">
    <property type="entry name" value="MHC_I/II-like_Ag-recog"/>
</dbReference>
<dbReference type="PANTHER" id="PTHR16675">
    <property type="entry name" value="MHC CLASS I-RELATED"/>
    <property type="match status" value="1"/>
</dbReference>
<name>A0ABN9B7A6_9NEOB</name>
<keyword evidence="2" id="KW-0732">Signal</keyword>
<keyword evidence="5" id="KW-1185">Reference proteome</keyword>
<reference evidence="4" key="1">
    <citation type="submission" date="2023-05" db="EMBL/GenBank/DDBJ databases">
        <authorList>
            <person name="Stuckert A."/>
        </authorList>
    </citation>
    <scope>NUCLEOTIDE SEQUENCE</scope>
</reference>
<evidence type="ECO:0000259" key="3">
    <source>
        <dbReference type="Pfam" id="PF00129"/>
    </source>
</evidence>
<dbReference type="PANTHER" id="PTHR16675:SF235">
    <property type="entry name" value="SHKT DOMAIN-CONTAINING PROTEIN"/>
    <property type="match status" value="1"/>
</dbReference>
<feature type="domain" description="MHC class I-like antigen recognition-like" evidence="3">
    <location>
        <begin position="18"/>
        <end position="105"/>
    </location>
</feature>
<feature type="chain" id="PRO_5046805399" description="MHC class I-like antigen recognition-like domain-containing protein" evidence="2">
    <location>
        <begin position="17"/>
        <end position="109"/>
    </location>
</feature>
<evidence type="ECO:0000256" key="2">
    <source>
        <dbReference type="SAM" id="SignalP"/>
    </source>
</evidence>
<evidence type="ECO:0000313" key="5">
    <source>
        <dbReference type="Proteomes" id="UP001162483"/>
    </source>
</evidence>
<dbReference type="Proteomes" id="UP001162483">
    <property type="component" value="Unassembled WGS sequence"/>
</dbReference>
<dbReference type="EMBL" id="CATNWA010002632">
    <property type="protein sequence ID" value="CAI9543391.1"/>
    <property type="molecule type" value="Genomic_DNA"/>
</dbReference>
<dbReference type="Pfam" id="PF00129">
    <property type="entry name" value="MHC_I"/>
    <property type="match status" value="1"/>
</dbReference>
<feature type="signal peptide" evidence="2">
    <location>
        <begin position="1"/>
        <end position="16"/>
    </location>
</feature>
<comment type="caution">
    <text evidence="4">The sequence shown here is derived from an EMBL/GenBank/DDBJ whole genome shotgun (WGS) entry which is preliminary data.</text>
</comment>
<sequence>MIPLILIIIGVSGVYGDSHSMRYYATGVSSPGSGLPVYSEVGYVDDKEIENYNSDTRQHLPKTEWMKKLEPDYWERETQRNWGNEAVFKNGLQILMSRFNQTGGETILT</sequence>
<dbReference type="SUPFAM" id="SSF54452">
    <property type="entry name" value="MHC antigen-recognition domain"/>
    <property type="match status" value="1"/>
</dbReference>
<keyword evidence="1" id="KW-0325">Glycoprotein</keyword>
<accession>A0ABN9B7A6</accession>